<comment type="caution">
    <text evidence="1">The sequence shown here is derived from an EMBL/GenBank/DDBJ whole genome shotgun (WGS) entry which is preliminary data.</text>
</comment>
<reference evidence="1 2" key="2">
    <citation type="journal article" date="2022" name="Mol. Ecol. Resour.">
        <title>The genomes of chicory, endive, great burdock and yacon provide insights into Asteraceae paleo-polyploidization history and plant inulin production.</title>
        <authorList>
            <person name="Fan W."/>
            <person name="Wang S."/>
            <person name="Wang H."/>
            <person name="Wang A."/>
            <person name="Jiang F."/>
            <person name="Liu H."/>
            <person name="Zhao H."/>
            <person name="Xu D."/>
            <person name="Zhang Y."/>
        </authorList>
    </citation>
    <scope>NUCLEOTIDE SEQUENCE [LARGE SCALE GENOMIC DNA]</scope>
    <source>
        <strain evidence="2">cv. Yunnan</strain>
        <tissue evidence="1">Leaves</tissue>
    </source>
</reference>
<evidence type="ECO:0000313" key="1">
    <source>
        <dbReference type="EMBL" id="KAI3696026.1"/>
    </source>
</evidence>
<name>A0ACB8ZFE1_9ASTR</name>
<accession>A0ACB8ZFE1</accession>
<sequence>MDFLESLVILFFLLILMLFFILTHKSQKPTTVIPMDWPILGMIPGVLLNAHRLHDYLTTILIENGGTFMFKGPWFTNMDMLFTTNPLDIHHILTKNFSNYPKGDNFRKIFDILGDGIFNSDGELWETHRKVTMCVFKHAGFQSLLETILWNKVEKGLLPILESISRQGKKMDLQDIFQRFTFDTICELLLDHDPKSLSLDFPYIPSLKAFSHSEKAILYRHVTPSSFWKLQKLLGVGNEKMMSDAWKTIDLFIYNCLNQNSNESNNMKCAHQDEKFLPLTAFMREFKDQRVCFGDATKFLRDTLLSLIVAGKDTTSSILSWFFYILAQNPSVEDKILEEIHTHLEVKLGERLNAREIGEMVYLHGALTECLRLFPPLPFNHKSPLQPDILPSGHQVNQSTKIILCFYSMGKMKSIWGEDCMEFKPERWVAKRGGIKHEPSYKIPAFNAGPRTCVGKDMALYQVKMVATMVLYHYHVEPVEDHIVLPEDSVVLQMKHGLKVRVTKRTGIN</sequence>
<evidence type="ECO:0000313" key="2">
    <source>
        <dbReference type="Proteomes" id="UP001056120"/>
    </source>
</evidence>
<protein>
    <submittedName>
        <fullName evidence="1">Uncharacterized protein</fullName>
    </submittedName>
</protein>
<dbReference type="Proteomes" id="UP001056120">
    <property type="component" value="Linkage Group LG26"/>
</dbReference>
<keyword evidence="2" id="KW-1185">Reference proteome</keyword>
<organism evidence="1 2">
    <name type="scientific">Smallanthus sonchifolius</name>
    <dbReference type="NCBI Taxonomy" id="185202"/>
    <lineage>
        <taxon>Eukaryota</taxon>
        <taxon>Viridiplantae</taxon>
        <taxon>Streptophyta</taxon>
        <taxon>Embryophyta</taxon>
        <taxon>Tracheophyta</taxon>
        <taxon>Spermatophyta</taxon>
        <taxon>Magnoliopsida</taxon>
        <taxon>eudicotyledons</taxon>
        <taxon>Gunneridae</taxon>
        <taxon>Pentapetalae</taxon>
        <taxon>asterids</taxon>
        <taxon>campanulids</taxon>
        <taxon>Asterales</taxon>
        <taxon>Asteraceae</taxon>
        <taxon>Asteroideae</taxon>
        <taxon>Heliantheae alliance</taxon>
        <taxon>Millerieae</taxon>
        <taxon>Smallanthus</taxon>
    </lineage>
</organism>
<proteinExistence type="predicted"/>
<gene>
    <name evidence="1" type="ORF">L1987_79035</name>
</gene>
<reference evidence="2" key="1">
    <citation type="journal article" date="2022" name="Mol. Ecol. Resour.">
        <title>The genomes of chicory, endive, great burdock and yacon provide insights into Asteraceae palaeo-polyploidization history and plant inulin production.</title>
        <authorList>
            <person name="Fan W."/>
            <person name="Wang S."/>
            <person name="Wang H."/>
            <person name="Wang A."/>
            <person name="Jiang F."/>
            <person name="Liu H."/>
            <person name="Zhao H."/>
            <person name="Xu D."/>
            <person name="Zhang Y."/>
        </authorList>
    </citation>
    <scope>NUCLEOTIDE SEQUENCE [LARGE SCALE GENOMIC DNA]</scope>
    <source>
        <strain evidence="2">cv. Yunnan</strain>
    </source>
</reference>
<dbReference type="EMBL" id="CM042043">
    <property type="protein sequence ID" value="KAI3696026.1"/>
    <property type="molecule type" value="Genomic_DNA"/>
</dbReference>